<dbReference type="PROSITE" id="PS01124">
    <property type="entry name" value="HTH_ARAC_FAMILY_2"/>
    <property type="match status" value="1"/>
</dbReference>
<dbReference type="AlphaFoldDB" id="A0A7I8BVP3"/>
<dbReference type="PANTHER" id="PTHR46796">
    <property type="entry name" value="HTH-TYPE TRANSCRIPTIONAL ACTIVATOR RHAS-RELATED"/>
    <property type="match status" value="1"/>
</dbReference>
<keyword evidence="1" id="KW-0805">Transcription regulation</keyword>
<name>A0A7I8BVP3_9BURK</name>
<evidence type="ECO:0000256" key="3">
    <source>
        <dbReference type="ARBA" id="ARBA00023163"/>
    </source>
</evidence>
<dbReference type="Proteomes" id="UP000510888">
    <property type="component" value="Plasmid PPGU16_p1"/>
</dbReference>
<evidence type="ECO:0000256" key="2">
    <source>
        <dbReference type="ARBA" id="ARBA00023125"/>
    </source>
</evidence>
<reference evidence="5 6" key="1">
    <citation type="journal article" date="2020" name="Genes (Basel)">
        <title>Genomic Comparison of Insect Gut Symbionts from Divergent Burkholderia Subclades.</title>
        <authorList>
            <person name="Takeshita K."/>
            <person name="Kikuchi Y."/>
        </authorList>
    </citation>
    <scope>NUCLEOTIDE SEQUENCE [LARGE SCALE GENOMIC DNA]</scope>
    <source>
        <strain evidence="5 6">PGU16</strain>
        <plasmid evidence="5 6">PPGU16_p1</plasmid>
    </source>
</reference>
<dbReference type="SUPFAM" id="SSF46689">
    <property type="entry name" value="Homeodomain-like"/>
    <property type="match status" value="2"/>
</dbReference>
<organism evidence="5 6">
    <name type="scientific">Paraburkholderia largidicola</name>
    <dbReference type="NCBI Taxonomy" id="3014751"/>
    <lineage>
        <taxon>Bacteria</taxon>
        <taxon>Pseudomonadati</taxon>
        <taxon>Pseudomonadota</taxon>
        <taxon>Betaproteobacteria</taxon>
        <taxon>Burkholderiales</taxon>
        <taxon>Burkholderiaceae</taxon>
        <taxon>Paraburkholderia</taxon>
    </lineage>
</organism>
<dbReference type="InterPro" id="IPR018060">
    <property type="entry name" value="HTH_AraC"/>
</dbReference>
<keyword evidence="5" id="KW-0614">Plasmid</keyword>
<dbReference type="SMART" id="SM00342">
    <property type="entry name" value="HTH_ARAC"/>
    <property type="match status" value="1"/>
</dbReference>
<keyword evidence="2" id="KW-0238">DNA-binding</keyword>
<gene>
    <name evidence="5" type="ORF">PPGU16_59430</name>
</gene>
<dbReference type="EMBL" id="AP023176">
    <property type="protein sequence ID" value="BCF92876.1"/>
    <property type="molecule type" value="Genomic_DNA"/>
</dbReference>
<dbReference type="InterPro" id="IPR050204">
    <property type="entry name" value="AraC_XylS_family_regulators"/>
</dbReference>
<protein>
    <submittedName>
        <fullName evidence="5">AraC family transcriptional regulator</fullName>
    </submittedName>
</protein>
<evidence type="ECO:0000313" key="6">
    <source>
        <dbReference type="Proteomes" id="UP000510888"/>
    </source>
</evidence>
<keyword evidence="3" id="KW-0804">Transcription</keyword>
<evidence type="ECO:0000256" key="1">
    <source>
        <dbReference type="ARBA" id="ARBA00023015"/>
    </source>
</evidence>
<keyword evidence="6" id="KW-1185">Reference proteome</keyword>
<proteinExistence type="predicted"/>
<dbReference type="KEGG" id="plad:PPGU16_59430"/>
<dbReference type="SUPFAM" id="SSF52317">
    <property type="entry name" value="Class I glutamine amidotransferase-like"/>
    <property type="match status" value="1"/>
</dbReference>
<dbReference type="InterPro" id="IPR009057">
    <property type="entry name" value="Homeodomain-like_sf"/>
</dbReference>
<feature type="domain" description="HTH araC/xylS-type" evidence="4">
    <location>
        <begin position="230"/>
        <end position="328"/>
    </location>
</feature>
<evidence type="ECO:0000313" key="5">
    <source>
        <dbReference type="EMBL" id="BCF92876.1"/>
    </source>
</evidence>
<dbReference type="RefSeq" id="WP_180726380.1">
    <property type="nucleotide sequence ID" value="NZ_AP023176.1"/>
</dbReference>
<accession>A0A7I8BVP3</accession>
<geneLocation type="plasmid" evidence="5 6">
    <name>PPGU16_p1</name>
</geneLocation>
<evidence type="ECO:0000259" key="4">
    <source>
        <dbReference type="PROSITE" id="PS01124"/>
    </source>
</evidence>
<dbReference type="InterPro" id="IPR029062">
    <property type="entry name" value="Class_I_gatase-like"/>
</dbReference>
<dbReference type="Pfam" id="PF12833">
    <property type="entry name" value="HTH_18"/>
    <property type="match status" value="1"/>
</dbReference>
<dbReference type="Gene3D" id="3.40.50.880">
    <property type="match status" value="1"/>
</dbReference>
<dbReference type="GO" id="GO:0003700">
    <property type="term" value="F:DNA-binding transcription factor activity"/>
    <property type="evidence" value="ECO:0007669"/>
    <property type="project" value="InterPro"/>
</dbReference>
<sequence length="335" mass="36378">MTSANLELPAARRVQIPEPAARCASVIRRVAVLLFENCSFIVTVVLGEIFQAANESAVYANLNVRYDLRFLSATGGNVKCSSSICVWTDEINASHRPGLDALFVSDGAGVAAAAAACDERLVQWLRRTHANMIPVVPLGEGRRLFQAACGSAERQPAGSGDDVCGAQGVEERDHTNVRLELMKGALILIARDMGEDCARGVAEHVMPETLPALSSLLGGQPDSGSVDRVHIAARWMKENCQSSISIEDAARLVDMSTRNFQRCFKSEVGVTPSAYLLHARFSIICSLLTHSELPVDKIARRTGMGNGDRLAKVFRRHLHLSPTEYRTRARRVAGI</sequence>
<dbReference type="GO" id="GO:0043565">
    <property type="term" value="F:sequence-specific DNA binding"/>
    <property type="evidence" value="ECO:0007669"/>
    <property type="project" value="InterPro"/>
</dbReference>
<dbReference type="Gene3D" id="1.10.10.60">
    <property type="entry name" value="Homeodomain-like"/>
    <property type="match status" value="1"/>
</dbReference>